<keyword evidence="5" id="KW-1185">Reference proteome</keyword>
<dbReference type="PANTHER" id="PTHR43208:SF1">
    <property type="entry name" value="ABC TRANSPORTER SUBSTRATE-BINDING PROTEIN"/>
    <property type="match status" value="1"/>
</dbReference>
<dbReference type="PROSITE" id="PS51318">
    <property type="entry name" value="TAT"/>
    <property type="match status" value="1"/>
</dbReference>
<feature type="signal peptide" evidence="2">
    <location>
        <begin position="1"/>
        <end position="28"/>
    </location>
</feature>
<evidence type="ECO:0000313" key="5">
    <source>
        <dbReference type="Proteomes" id="UP000216101"/>
    </source>
</evidence>
<dbReference type="RefSeq" id="WP_094986336.1">
    <property type="nucleotide sequence ID" value="NZ_NHNI01000004.1"/>
</dbReference>
<feature type="domain" description="ABC transporter substrate-binding protein PnrA-like" evidence="3">
    <location>
        <begin position="32"/>
        <end position="317"/>
    </location>
</feature>
<proteinExistence type="predicted"/>
<evidence type="ECO:0000313" key="4">
    <source>
        <dbReference type="EMBL" id="OZY83717.1"/>
    </source>
</evidence>
<gene>
    <name evidence="4" type="ORF">CBP51_20215</name>
</gene>
<comment type="caution">
    <text evidence="4">The sequence shown here is derived from an EMBL/GenBank/DDBJ whole genome shotgun (WGS) entry which is preliminary data.</text>
</comment>
<reference evidence="5" key="1">
    <citation type="submission" date="2017-05" db="EMBL/GenBank/DDBJ databases">
        <authorList>
            <person name="Barney B.M."/>
        </authorList>
    </citation>
    <scope>NUCLEOTIDE SEQUENCE [LARGE SCALE GENOMIC DNA]</scope>
    <source>
        <strain evidence="5">PSBB022</strain>
    </source>
</reference>
<dbReference type="InterPro" id="IPR052910">
    <property type="entry name" value="ABC-Purine-Binding"/>
</dbReference>
<keyword evidence="1 2" id="KW-0732">Signal</keyword>
<dbReference type="AlphaFoldDB" id="A0A266Q1G8"/>
<dbReference type="Proteomes" id="UP000216101">
    <property type="component" value="Unassembled WGS sequence"/>
</dbReference>
<dbReference type="SUPFAM" id="SSF53822">
    <property type="entry name" value="Periplasmic binding protein-like I"/>
    <property type="match status" value="1"/>
</dbReference>
<feature type="chain" id="PRO_5011972452" evidence="2">
    <location>
        <begin position="29"/>
        <end position="361"/>
    </location>
</feature>
<accession>A0A266Q1G8</accession>
<dbReference type="EMBL" id="NHNI01000004">
    <property type="protein sequence ID" value="OZY83717.1"/>
    <property type="molecule type" value="Genomic_DNA"/>
</dbReference>
<dbReference type="InterPro" id="IPR028082">
    <property type="entry name" value="Peripla_BP_I"/>
</dbReference>
<dbReference type="GO" id="GO:0005886">
    <property type="term" value="C:plasma membrane"/>
    <property type="evidence" value="ECO:0007669"/>
    <property type="project" value="InterPro"/>
</dbReference>
<dbReference type="InterPro" id="IPR006311">
    <property type="entry name" value="TAT_signal"/>
</dbReference>
<dbReference type="Pfam" id="PF02608">
    <property type="entry name" value="Bmp"/>
    <property type="match status" value="1"/>
</dbReference>
<organism evidence="4 5">
    <name type="scientific">Cellvibrio mixtus</name>
    <dbReference type="NCBI Taxonomy" id="39650"/>
    <lineage>
        <taxon>Bacteria</taxon>
        <taxon>Pseudomonadati</taxon>
        <taxon>Pseudomonadota</taxon>
        <taxon>Gammaproteobacteria</taxon>
        <taxon>Cellvibrionales</taxon>
        <taxon>Cellvibrionaceae</taxon>
        <taxon>Cellvibrio</taxon>
    </lineage>
</organism>
<protein>
    <submittedName>
        <fullName evidence="4">BMP family ABC transporter substrate-binding protein</fullName>
    </submittedName>
</protein>
<sequence>MTLLTRKTFLRVLGATAALLTLSANVFAAPLKVGFVYVSPIGDAGWTYQHDEARKIVQQEFGDKIETTFVESVAEGADAERVIRNMASRGYDLIFTTSFGYMNPTIKVGKMFPKVKFEHATGYKTAANVGNYQARDYEGRFLAGMIAGAMSKKNVIGYVGAFPIPEVIRGTNSFMLGAQVMNPDIKMKVVWVNTWHDPAKEREAAESLILQGADVITMHTDSAATIQAAEAKGVYSVGFNSDMSAYGPKTHLTSSTQHWESIYRAKIQAVLDGTWKPEAIWHGLREGVVALSPMNPAVPKEVVEKMEAYKMEIVAGTRAVYQGPIYDQAGALKVAEGKTLSDEELHQQNWYVKGIEGKIPQ</sequence>
<evidence type="ECO:0000259" key="3">
    <source>
        <dbReference type="Pfam" id="PF02608"/>
    </source>
</evidence>
<evidence type="ECO:0000256" key="1">
    <source>
        <dbReference type="ARBA" id="ARBA00022729"/>
    </source>
</evidence>
<dbReference type="PANTHER" id="PTHR43208">
    <property type="entry name" value="ABC TRANSPORTER SUBSTRATE-BINDING PROTEIN"/>
    <property type="match status" value="1"/>
</dbReference>
<evidence type="ECO:0000256" key="2">
    <source>
        <dbReference type="SAM" id="SignalP"/>
    </source>
</evidence>
<dbReference type="Gene3D" id="3.40.50.2300">
    <property type="match status" value="2"/>
</dbReference>
<dbReference type="InterPro" id="IPR003760">
    <property type="entry name" value="PnrA-like"/>
</dbReference>
<name>A0A266Q1G8_9GAMM</name>
<dbReference type="CDD" id="cd19963">
    <property type="entry name" value="PBP1_BMP-like"/>
    <property type="match status" value="1"/>
</dbReference>